<proteinExistence type="predicted"/>
<dbReference type="EMBL" id="AMZH03000628">
    <property type="protein sequence ID" value="RRT82787.1"/>
    <property type="molecule type" value="Genomic_DNA"/>
</dbReference>
<dbReference type="Proteomes" id="UP000287651">
    <property type="component" value="Unassembled WGS sequence"/>
</dbReference>
<feature type="region of interest" description="Disordered" evidence="1">
    <location>
        <begin position="27"/>
        <end position="46"/>
    </location>
</feature>
<dbReference type="AlphaFoldDB" id="A0A427B2V2"/>
<name>A0A427B2V2_ENSVE</name>
<accession>A0A427B2V2</accession>
<comment type="caution">
    <text evidence="2">The sequence shown here is derived from an EMBL/GenBank/DDBJ whole genome shotgun (WGS) entry which is preliminary data.</text>
</comment>
<protein>
    <submittedName>
        <fullName evidence="2">Uncharacterized protein</fullName>
    </submittedName>
</protein>
<evidence type="ECO:0000256" key="1">
    <source>
        <dbReference type="SAM" id="MobiDB-lite"/>
    </source>
</evidence>
<evidence type="ECO:0000313" key="3">
    <source>
        <dbReference type="Proteomes" id="UP000287651"/>
    </source>
</evidence>
<reference evidence="2 3" key="1">
    <citation type="journal article" date="2014" name="Agronomy (Basel)">
        <title>A Draft Genome Sequence for Ensete ventricosum, the Drought-Tolerant Tree Against Hunger.</title>
        <authorList>
            <person name="Harrison J."/>
            <person name="Moore K.A."/>
            <person name="Paszkiewicz K."/>
            <person name="Jones T."/>
            <person name="Grant M."/>
            <person name="Ambacheew D."/>
            <person name="Muzemil S."/>
            <person name="Studholme D.J."/>
        </authorList>
    </citation>
    <scope>NUCLEOTIDE SEQUENCE [LARGE SCALE GENOMIC DNA]</scope>
</reference>
<organism evidence="2 3">
    <name type="scientific">Ensete ventricosum</name>
    <name type="common">Abyssinian banana</name>
    <name type="synonym">Musa ensete</name>
    <dbReference type="NCBI Taxonomy" id="4639"/>
    <lineage>
        <taxon>Eukaryota</taxon>
        <taxon>Viridiplantae</taxon>
        <taxon>Streptophyta</taxon>
        <taxon>Embryophyta</taxon>
        <taxon>Tracheophyta</taxon>
        <taxon>Spermatophyta</taxon>
        <taxon>Magnoliopsida</taxon>
        <taxon>Liliopsida</taxon>
        <taxon>Zingiberales</taxon>
        <taxon>Musaceae</taxon>
        <taxon>Ensete</taxon>
    </lineage>
</organism>
<sequence length="86" mass="9286">MGQYQAWALGRGLDDAVEPRWEFARSLPKGSGSSLGTSQEIANRKTRRKNVGGYQIGGTVELSVSDKCIIAAQDFEQLSATESLVP</sequence>
<feature type="compositionally biased region" description="Polar residues" evidence="1">
    <location>
        <begin position="31"/>
        <end position="41"/>
    </location>
</feature>
<gene>
    <name evidence="2" type="ORF">B296_00003195</name>
</gene>
<evidence type="ECO:0000313" key="2">
    <source>
        <dbReference type="EMBL" id="RRT82787.1"/>
    </source>
</evidence>